<keyword evidence="5" id="KW-0238">DNA-binding</keyword>
<organism evidence="10 11">
    <name type="scientific">Aspergillus uvarum CBS 121591</name>
    <dbReference type="NCBI Taxonomy" id="1448315"/>
    <lineage>
        <taxon>Eukaryota</taxon>
        <taxon>Fungi</taxon>
        <taxon>Dikarya</taxon>
        <taxon>Ascomycota</taxon>
        <taxon>Pezizomycotina</taxon>
        <taxon>Eurotiomycetes</taxon>
        <taxon>Eurotiomycetidae</taxon>
        <taxon>Eurotiales</taxon>
        <taxon>Aspergillaceae</taxon>
        <taxon>Aspergillus</taxon>
        <taxon>Aspergillus subgen. Circumdati</taxon>
    </lineage>
</organism>
<evidence type="ECO:0000256" key="6">
    <source>
        <dbReference type="ARBA" id="ARBA00023163"/>
    </source>
</evidence>
<gene>
    <name evidence="10" type="ORF">BO82DRAFT_52948</name>
</gene>
<dbReference type="FunFam" id="4.10.240.10:FF:000003">
    <property type="entry name" value="C6 transcription factor (Leu3)"/>
    <property type="match status" value="1"/>
</dbReference>
<dbReference type="PROSITE" id="PS50048">
    <property type="entry name" value="ZN2_CY6_FUNGAL_2"/>
    <property type="match status" value="1"/>
</dbReference>
<evidence type="ECO:0000256" key="2">
    <source>
        <dbReference type="ARBA" id="ARBA00022723"/>
    </source>
</evidence>
<dbReference type="InterPro" id="IPR036864">
    <property type="entry name" value="Zn2-C6_fun-type_DNA-bd_sf"/>
</dbReference>
<dbReference type="SUPFAM" id="SSF57701">
    <property type="entry name" value="Zn2/Cys6 DNA-binding domain"/>
    <property type="match status" value="1"/>
</dbReference>
<evidence type="ECO:0000256" key="4">
    <source>
        <dbReference type="ARBA" id="ARBA00023015"/>
    </source>
</evidence>
<dbReference type="GeneID" id="37144038"/>
<dbReference type="InterPro" id="IPR007219">
    <property type="entry name" value="XnlR_reg_dom"/>
</dbReference>
<keyword evidence="7" id="KW-0539">Nucleus</keyword>
<dbReference type="GO" id="GO:0000981">
    <property type="term" value="F:DNA-binding transcription factor activity, RNA polymerase II-specific"/>
    <property type="evidence" value="ECO:0007669"/>
    <property type="project" value="InterPro"/>
</dbReference>
<feature type="region of interest" description="Disordered" evidence="8">
    <location>
        <begin position="1"/>
        <end position="107"/>
    </location>
</feature>
<dbReference type="Proteomes" id="UP000248340">
    <property type="component" value="Unassembled WGS sequence"/>
</dbReference>
<evidence type="ECO:0000256" key="1">
    <source>
        <dbReference type="ARBA" id="ARBA00004123"/>
    </source>
</evidence>
<evidence type="ECO:0000259" key="9">
    <source>
        <dbReference type="PROSITE" id="PS50048"/>
    </source>
</evidence>
<dbReference type="SMART" id="SM00066">
    <property type="entry name" value="GAL4"/>
    <property type="match status" value="1"/>
</dbReference>
<dbReference type="AlphaFoldDB" id="A0A319D7F4"/>
<feature type="region of interest" description="Disordered" evidence="8">
    <location>
        <begin position="176"/>
        <end position="256"/>
    </location>
</feature>
<dbReference type="RefSeq" id="XP_025497073.1">
    <property type="nucleotide sequence ID" value="XM_025641296.1"/>
</dbReference>
<keyword evidence="3" id="KW-0862">Zinc</keyword>
<reference evidence="10 11" key="1">
    <citation type="submission" date="2016-12" db="EMBL/GenBank/DDBJ databases">
        <title>The genomes of Aspergillus section Nigri reveals drivers in fungal speciation.</title>
        <authorList>
            <consortium name="DOE Joint Genome Institute"/>
            <person name="Vesth T.C."/>
            <person name="Nybo J."/>
            <person name="Theobald S."/>
            <person name="Brandl J."/>
            <person name="Frisvad J.C."/>
            <person name="Nielsen K.F."/>
            <person name="Lyhne E.K."/>
            <person name="Kogle M.E."/>
            <person name="Kuo A."/>
            <person name="Riley R."/>
            <person name="Clum A."/>
            <person name="Nolan M."/>
            <person name="Lipzen A."/>
            <person name="Salamov A."/>
            <person name="Henrissat B."/>
            <person name="Wiebenga A."/>
            <person name="De Vries R.P."/>
            <person name="Grigoriev I.V."/>
            <person name="Mortensen U.H."/>
            <person name="Andersen M.R."/>
            <person name="Baker S.E."/>
        </authorList>
    </citation>
    <scope>NUCLEOTIDE SEQUENCE [LARGE SCALE GENOMIC DNA]</scope>
    <source>
        <strain evidence="10 11">CBS 121591</strain>
    </source>
</reference>
<dbReference type="Pfam" id="PF04082">
    <property type="entry name" value="Fungal_trans"/>
    <property type="match status" value="1"/>
</dbReference>
<dbReference type="PANTHER" id="PTHR31845:SF39">
    <property type="entry name" value="TRANSCRIPTION FACTOR PBCR-RELATED"/>
    <property type="match status" value="1"/>
</dbReference>
<feature type="compositionally biased region" description="Polar residues" evidence="8">
    <location>
        <begin position="242"/>
        <end position="256"/>
    </location>
</feature>
<comment type="subcellular location">
    <subcellularLocation>
        <location evidence="1">Nucleus</location>
    </subcellularLocation>
</comment>
<evidence type="ECO:0000256" key="3">
    <source>
        <dbReference type="ARBA" id="ARBA00022833"/>
    </source>
</evidence>
<feature type="domain" description="Zn(2)-C6 fungal-type" evidence="9">
    <location>
        <begin position="115"/>
        <end position="149"/>
    </location>
</feature>
<feature type="compositionally biased region" description="Polar residues" evidence="8">
    <location>
        <begin position="822"/>
        <end position="841"/>
    </location>
</feature>
<dbReference type="PANTHER" id="PTHR31845">
    <property type="entry name" value="FINGER DOMAIN PROTEIN, PUTATIVE-RELATED"/>
    <property type="match status" value="1"/>
</dbReference>
<accession>A0A319D7F4</accession>
<feature type="region of interest" description="Disordered" evidence="8">
    <location>
        <begin position="782"/>
        <end position="872"/>
    </location>
</feature>
<evidence type="ECO:0000313" key="11">
    <source>
        <dbReference type="Proteomes" id="UP000248340"/>
    </source>
</evidence>
<keyword evidence="6" id="KW-0804">Transcription</keyword>
<dbReference type="STRING" id="1448315.A0A319D7F4"/>
<sequence length="959" mass="104244">MNVISTPQFPRSPMEIDPRLHADSRDGGRPTERAGTRPPYLPSSSSRHGHPLVASRDYPDATPHPSPTDRLHSVLAAPRVPGTQHRSDSTSGIDAFSSPSVDPSDPYAELKRPRACEACRQLKVRCEPDISHANGACKRCAKAGRTCIVTVPSRKRQKKTDNRVAELERKIDALTASLQASHDRDPVLQPVQMPPPREEPAAKHWLAPTHVASHEPSPLPVGSPRSMVGRKRGHSGEDKETTPATSRVSSPSEEQSIYNKAIRQWRTLGYPSDSTAKEGANEVADIIDRGLVSADIAAEAFARFNEEMALLIPMVVFPHGTKMEDVRQKKPVLFHAIIAVAVGTIQPQAQIPLVNDFYKVIAERVVVKGEKSLELVQALLVCCNWYTPPDNFEELKFYQLTHMAVTLAMDVGLYRKSMPRGKQMNLLKDIIAKKSSEVLDPDSPETRRTWLACYFVAVQVAVSLRRVNLVRWLPYMDECVEILEKSPAALPSDKTMVRWAKLAQIIEEIYVQCASDDIPSIVSFSDPKSIYTLKALEKQLEQWKRETLPEHSSPIIQQAYCIVNLYLHENAMHVDYGKDEARTTGDDVAGPNSATHISALSSCLTAIHDALDTICAIDTKKLVSAPTVTLARTSFAVVALIKLYAMVFTPETRLDQVMDAGSLKMEYYLDKVIRHYAVAGELPGGRTPAKFGVVLSMLRNWFMKRKDQGPVLKEALSVCRASSDCQSHPDDKGQVSATRAFPGTRTGFLAALSHTMDTTANTPQKNHTGSSQTPLHLLSEVAMGSSSRSHSSPGNLATAGEQRPIPYPTAPGFNNSNSNSNHPPATNHPSVSSTDLTSHSLGPNPGSLGAPTSATDSTTEPWTPYAAPAPAPAAPARDYYPIFSSGMSDLPPGYSDPASASANGGGGGGGMMFPPQGFFVPELGVQMGFDPGNLLTLHSMIGDGFLDLPLPADDGMGFY</sequence>
<feature type="compositionally biased region" description="Basic and acidic residues" evidence="8">
    <location>
        <begin position="14"/>
        <end position="35"/>
    </location>
</feature>
<dbReference type="GO" id="GO:0001216">
    <property type="term" value="F:DNA-binding transcription activator activity"/>
    <property type="evidence" value="ECO:0007669"/>
    <property type="project" value="UniProtKB-ARBA"/>
</dbReference>
<dbReference type="VEuPathDB" id="FungiDB:BO82DRAFT_52948"/>
<keyword evidence="4" id="KW-0805">Transcription regulation</keyword>
<dbReference type="Pfam" id="PF00172">
    <property type="entry name" value="Zn_clus"/>
    <property type="match status" value="1"/>
</dbReference>
<keyword evidence="2" id="KW-0479">Metal-binding</keyword>
<feature type="compositionally biased region" description="Polar residues" evidence="8">
    <location>
        <begin position="850"/>
        <end position="861"/>
    </location>
</feature>
<dbReference type="GO" id="GO:0006351">
    <property type="term" value="P:DNA-templated transcription"/>
    <property type="evidence" value="ECO:0007669"/>
    <property type="project" value="InterPro"/>
</dbReference>
<dbReference type="InterPro" id="IPR051089">
    <property type="entry name" value="prtT"/>
</dbReference>
<name>A0A319D7F4_9EURO</name>
<dbReference type="PROSITE" id="PS00463">
    <property type="entry name" value="ZN2_CY6_FUNGAL_1"/>
    <property type="match status" value="1"/>
</dbReference>
<evidence type="ECO:0000256" key="5">
    <source>
        <dbReference type="ARBA" id="ARBA00023125"/>
    </source>
</evidence>
<keyword evidence="11" id="KW-1185">Reference proteome</keyword>
<feature type="compositionally biased region" description="Polar residues" evidence="8">
    <location>
        <begin position="89"/>
        <end position="101"/>
    </location>
</feature>
<evidence type="ECO:0000256" key="8">
    <source>
        <dbReference type="SAM" id="MobiDB-lite"/>
    </source>
</evidence>
<protein>
    <recommendedName>
        <fullName evidence="9">Zn(2)-C6 fungal-type domain-containing protein</fullName>
    </recommendedName>
</protein>
<evidence type="ECO:0000313" key="10">
    <source>
        <dbReference type="EMBL" id="PYH86873.1"/>
    </source>
</evidence>
<dbReference type="CDD" id="cd00067">
    <property type="entry name" value="GAL4"/>
    <property type="match status" value="1"/>
</dbReference>
<dbReference type="EMBL" id="KZ821675">
    <property type="protein sequence ID" value="PYH86873.1"/>
    <property type="molecule type" value="Genomic_DNA"/>
</dbReference>
<evidence type="ECO:0000256" key="7">
    <source>
        <dbReference type="ARBA" id="ARBA00023242"/>
    </source>
</evidence>
<dbReference type="GO" id="GO:0008270">
    <property type="term" value="F:zinc ion binding"/>
    <property type="evidence" value="ECO:0007669"/>
    <property type="project" value="InterPro"/>
</dbReference>
<dbReference type="InterPro" id="IPR001138">
    <property type="entry name" value="Zn2Cys6_DnaBD"/>
</dbReference>
<proteinExistence type="predicted"/>
<dbReference type="CDD" id="cd12148">
    <property type="entry name" value="fungal_TF_MHR"/>
    <property type="match status" value="1"/>
</dbReference>
<dbReference type="GO" id="GO:0005634">
    <property type="term" value="C:nucleus"/>
    <property type="evidence" value="ECO:0007669"/>
    <property type="project" value="UniProtKB-SubCell"/>
</dbReference>
<dbReference type="GO" id="GO:0000976">
    <property type="term" value="F:transcription cis-regulatory region binding"/>
    <property type="evidence" value="ECO:0007669"/>
    <property type="project" value="TreeGrafter"/>
</dbReference>
<dbReference type="OrthoDB" id="8062037at2759"/>
<dbReference type="Gene3D" id="4.10.240.10">
    <property type="entry name" value="Zn(2)-C6 fungal-type DNA-binding domain"/>
    <property type="match status" value="1"/>
</dbReference>